<dbReference type="Pfam" id="PF00126">
    <property type="entry name" value="HTH_1"/>
    <property type="match status" value="1"/>
</dbReference>
<keyword evidence="4" id="KW-0804">Transcription</keyword>
<dbReference type="PRINTS" id="PR00039">
    <property type="entry name" value="HTHLYSR"/>
</dbReference>
<keyword evidence="3" id="KW-0238">DNA-binding</keyword>
<evidence type="ECO:0000256" key="4">
    <source>
        <dbReference type="ARBA" id="ARBA00023163"/>
    </source>
</evidence>
<comment type="caution">
    <text evidence="6">The sequence shown here is derived from an EMBL/GenBank/DDBJ whole genome shotgun (WGS) entry which is preliminary data.</text>
</comment>
<dbReference type="RefSeq" id="WP_375732852.1">
    <property type="nucleotide sequence ID" value="NZ_JBCGDC010000004.1"/>
</dbReference>
<comment type="similarity">
    <text evidence="1">Belongs to the LysR transcriptional regulatory family.</text>
</comment>
<accession>A0ABV5CJH9</accession>
<evidence type="ECO:0000256" key="2">
    <source>
        <dbReference type="ARBA" id="ARBA00023015"/>
    </source>
</evidence>
<dbReference type="EMBL" id="JBCGDC010000004">
    <property type="protein sequence ID" value="MFB6391961.1"/>
    <property type="molecule type" value="Genomic_DNA"/>
</dbReference>
<organism evidence="6 7">
    <name type="scientific">Polymorphospora lycopeni</name>
    <dbReference type="NCBI Taxonomy" id="3140240"/>
    <lineage>
        <taxon>Bacteria</taxon>
        <taxon>Bacillati</taxon>
        <taxon>Actinomycetota</taxon>
        <taxon>Actinomycetes</taxon>
        <taxon>Micromonosporales</taxon>
        <taxon>Micromonosporaceae</taxon>
        <taxon>Polymorphospora</taxon>
    </lineage>
</organism>
<dbReference type="Gene3D" id="3.40.190.290">
    <property type="match status" value="1"/>
</dbReference>
<feature type="domain" description="HTH lysR-type" evidence="5">
    <location>
        <begin position="1"/>
        <end position="58"/>
    </location>
</feature>
<dbReference type="Proteomes" id="UP001582793">
    <property type="component" value="Unassembled WGS sequence"/>
</dbReference>
<protein>
    <submittedName>
        <fullName evidence="6">LysR substrate-binding domain-containing protein</fullName>
    </submittedName>
</protein>
<proteinExistence type="inferred from homology"/>
<evidence type="ECO:0000313" key="7">
    <source>
        <dbReference type="Proteomes" id="UP001582793"/>
    </source>
</evidence>
<evidence type="ECO:0000313" key="6">
    <source>
        <dbReference type="EMBL" id="MFB6391961.1"/>
    </source>
</evidence>
<dbReference type="PANTHER" id="PTHR30346:SF28">
    <property type="entry name" value="HTH-TYPE TRANSCRIPTIONAL REGULATOR CYNR"/>
    <property type="match status" value="1"/>
</dbReference>
<dbReference type="SUPFAM" id="SSF46785">
    <property type="entry name" value="Winged helix' DNA-binding domain"/>
    <property type="match status" value="1"/>
</dbReference>
<dbReference type="InterPro" id="IPR005119">
    <property type="entry name" value="LysR_subst-bd"/>
</dbReference>
<sequence>MELRQLEYFVAVAEEANFTRAAERVRISQSGVSAQIRQLEHDLGATLIDRSGRRATLTAAGAVVLEHARAVLSSAQALRRAVDDVNGLIRGRLVVGMVTACTVTPFFDALAAFHLAHPGVELVLFEDNSDRLIEGVRTGSADLALVGTAVATPDGVRAMPIISERLVAIVADGHPLAGRRGASLAEIAEFPIVCLPPGTGIRTVFDQACADGGVKPDIALQASAPGAIMDLAMRGLGVAILSESMAVPHQERLSVLMIDDVETHAVLALIWPTTTNPALQELVRYGRTAFGGGT</sequence>
<dbReference type="InterPro" id="IPR036388">
    <property type="entry name" value="WH-like_DNA-bd_sf"/>
</dbReference>
<keyword evidence="7" id="KW-1185">Reference proteome</keyword>
<dbReference type="Gene3D" id="1.10.10.10">
    <property type="entry name" value="Winged helix-like DNA-binding domain superfamily/Winged helix DNA-binding domain"/>
    <property type="match status" value="1"/>
</dbReference>
<dbReference type="SUPFAM" id="SSF53850">
    <property type="entry name" value="Periplasmic binding protein-like II"/>
    <property type="match status" value="1"/>
</dbReference>
<dbReference type="InterPro" id="IPR036390">
    <property type="entry name" value="WH_DNA-bd_sf"/>
</dbReference>
<evidence type="ECO:0000256" key="3">
    <source>
        <dbReference type="ARBA" id="ARBA00023125"/>
    </source>
</evidence>
<evidence type="ECO:0000259" key="5">
    <source>
        <dbReference type="PROSITE" id="PS50931"/>
    </source>
</evidence>
<evidence type="ECO:0000256" key="1">
    <source>
        <dbReference type="ARBA" id="ARBA00009437"/>
    </source>
</evidence>
<reference evidence="6 7" key="1">
    <citation type="submission" date="2024-04" db="EMBL/GenBank/DDBJ databases">
        <title>Polymorphospora sp. isolated from Baiyangdian Lake in Xiong'an New Area.</title>
        <authorList>
            <person name="Zhang X."/>
            <person name="Liu J."/>
        </authorList>
    </citation>
    <scope>NUCLEOTIDE SEQUENCE [LARGE SCALE GENOMIC DNA]</scope>
    <source>
        <strain evidence="6 7">2-325</strain>
    </source>
</reference>
<gene>
    <name evidence="6" type="ORF">AAFH96_02420</name>
</gene>
<keyword evidence="2" id="KW-0805">Transcription regulation</keyword>
<dbReference type="PANTHER" id="PTHR30346">
    <property type="entry name" value="TRANSCRIPTIONAL DUAL REGULATOR HCAR-RELATED"/>
    <property type="match status" value="1"/>
</dbReference>
<dbReference type="PROSITE" id="PS50931">
    <property type="entry name" value="HTH_LYSR"/>
    <property type="match status" value="1"/>
</dbReference>
<name>A0ABV5CJH9_9ACTN</name>
<dbReference type="InterPro" id="IPR000847">
    <property type="entry name" value="LysR_HTH_N"/>
</dbReference>
<dbReference type="Pfam" id="PF03466">
    <property type="entry name" value="LysR_substrate"/>
    <property type="match status" value="1"/>
</dbReference>